<keyword evidence="3" id="KW-1185">Reference proteome</keyword>
<name>A0A317VNG8_9EURO</name>
<comment type="caution">
    <text evidence="2">The sequence shown here is derived from an EMBL/GenBank/DDBJ whole genome shotgun (WGS) entry which is preliminary data.</text>
</comment>
<feature type="chain" id="PRO_5016444762" description="Secreted protein" evidence="1">
    <location>
        <begin position="23"/>
        <end position="87"/>
    </location>
</feature>
<keyword evidence="1" id="KW-0732">Signal</keyword>
<dbReference type="EMBL" id="MSFL01000021">
    <property type="protein sequence ID" value="PWY75475.1"/>
    <property type="molecule type" value="Genomic_DNA"/>
</dbReference>
<proteinExistence type="predicted"/>
<feature type="signal peptide" evidence="1">
    <location>
        <begin position="1"/>
        <end position="22"/>
    </location>
</feature>
<dbReference type="RefSeq" id="XP_025397441.1">
    <property type="nucleotide sequence ID" value="XM_025548901.1"/>
</dbReference>
<dbReference type="GeneID" id="37071138"/>
<gene>
    <name evidence="2" type="ORF">BO70DRAFT_97925</name>
</gene>
<reference evidence="2 3" key="1">
    <citation type="submission" date="2016-12" db="EMBL/GenBank/DDBJ databases">
        <title>The genomes of Aspergillus section Nigri reveals drivers in fungal speciation.</title>
        <authorList>
            <consortium name="DOE Joint Genome Institute"/>
            <person name="Vesth T.C."/>
            <person name="Nybo J."/>
            <person name="Theobald S."/>
            <person name="Brandl J."/>
            <person name="Frisvad J.C."/>
            <person name="Nielsen K.F."/>
            <person name="Lyhne E.K."/>
            <person name="Kogle M.E."/>
            <person name="Kuo A."/>
            <person name="Riley R."/>
            <person name="Clum A."/>
            <person name="Nolan M."/>
            <person name="Lipzen A."/>
            <person name="Salamov A."/>
            <person name="Henrissat B."/>
            <person name="Wiebenga A."/>
            <person name="De Vries R.P."/>
            <person name="Grigoriev I.V."/>
            <person name="Mortensen U.H."/>
            <person name="Andersen M.R."/>
            <person name="Baker S.E."/>
        </authorList>
    </citation>
    <scope>NUCLEOTIDE SEQUENCE [LARGE SCALE GENOMIC DNA]</scope>
    <source>
        <strain evidence="2 3">CBS 117.55</strain>
    </source>
</reference>
<dbReference type="AlphaFoldDB" id="A0A317VNG8"/>
<dbReference type="VEuPathDB" id="FungiDB:BO70DRAFT_97925"/>
<evidence type="ECO:0000313" key="3">
    <source>
        <dbReference type="Proteomes" id="UP000247233"/>
    </source>
</evidence>
<protein>
    <recommendedName>
        <fullName evidence="4">Secreted protein</fullName>
    </recommendedName>
</protein>
<evidence type="ECO:0008006" key="4">
    <source>
        <dbReference type="Google" id="ProtNLM"/>
    </source>
</evidence>
<evidence type="ECO:0000256" key="1">
    <source>
        <dbReference type="SAM" id="SignalP"/>
    </source>
</evidence>
<dbReference type="Proteomes" id="UP000247233">
    <property type="component" value="Unassembled WGS sequence"/>
</dbReference>
<accession>A0A317VNG8</accession>
<sequence>MRSVCIGMPSLCLLFIRMWHTAFRPLCFRARICRVCCTCVVCYSGVPEVRMEGFDRVESRGSSGSLDGRVLSTHKETAESDMKNLLI</sequence>
<organism evidence="2 3">
    <name type="scientific">Aspergillus heteromorphus CBS 117.55</name>
    <dbReference type="NCBI Taxonomy" id="1448321"/>
    <lineage>
        <taxon>Eukaryota</taxon>
        <taxon>Fungi</taxon>
        <taxon>Dikarya</taxon>
        <taxon>Ascomycota</taxon>
        <taxon>Pezizomycotina</taxon>
        <taxon>Eurotiomycetes</taxon>
        <taxon>Eurotiomycetidae</taxon>
        <taxon>Eurotiales</taxon>
        <taxon>Aspergillaceae</taxon>
        <taxon>Aspergillus</taxon>
        <taxon>Aspergillus subgen. Circumdati</taxon>
    </lineage>
</organism>
<evidence type="ECO:0000313" key="2">
    <source>
        <dbReference type="EMBL" id="PWY75475.1"/>
    </source>
</evidence>